<comment type="caution">
    <text evidence="1">The sequence shown here is derived from an EMBL/GenBank/DDBJ whole genome shotgun (WGS) entry which is preliminary data.</text>
</comment>
<dbReference type="AlphaFoldDB" id="A0A3D9C3R9"/>
<dbReference type="Proteomes" id="UP000256686">
    <property type="component" value="Unassembled WGS sequence"/>
</dbReference>
<evidence type="ECO:0000313" key="1">
    <source>
        <dbReference type="EMBL" id="REC60513.1"/>
    </source>
</evidence>
<sequence length="152" mass="17980">MKRSDIPTPYLMIKANTNSEWDCCDFAIISLSEDWKKEQQKRIENIKPFSDDYMLLSMMYSDASITFYKDDNEICPDSTDLLEDRIWSFVELDEETLEKLSIPENRLTSHTLHVFKSGYALYQTYGKHTGEDFWTEDFPLEEFIKNDTNLTN</sequence>
<accession>A0A3D9C3R9</accession>
<name>A0A3D9C3R9_9FLAO</name>
<organism evidence="1 2">
    <name type="scientific">Chryseobacterium pennae</name>
    <dbReference type="NCBI Taxonomy" id="2258962"/>
    <lineage>
        <taxon>Bacteria</taxon>
        <taxon>Pseudomonadati</taxon>
        <taxon>Bacteroidota</taxon>
        <taxon>Flavobacteriia</taxon>
        <taxon>Flavobacteriales</taxon>
        <taxon>Weeksellaceae</taxon>
        <taxon>Chryseobacterium group</taxon>
        <taxon>Chryseobacterium</taxon>
    </lineage>
</organism>
<proteinExistence type="predicted"/>
<evidence type="ECO:0000313" key="2">
    <source>
        <dbReference type="Proteomes" id="UP000256686"/>
    </source>
</evidence>
<protein>
    <submittedName>
        <fullName evidence="1">Uncharacterized protein</fullName>
    </submittedName>
</protein>
<reference evidence="2" key="1">
    <citation type="submission" date="2018-06" db="EMBL/GenBank/DDBJ databases">
        <authorList>
            <person name="Lum Nde A."/>
            <person name="Hugo C."/>
        </authorList>
    </citation>
    <scope>NUCLEOTIDE SEQUENCE [LARGE SCALE GENOMIC DNA]</scope>
    <source>
        <strain evidence="2">1_F178</strain>
    </source>
</reference>
<dbReference type="EMBL" id="QNVT01000024">
    <property type="protein sequence ID" value="REC60513.1"/>
    <property type="molecule type" value="Genomic_DNA"/>
</dbReference>
<keyword evidence="2" id="KW-1185">Reference proteome</keyword>
<gene>
    <name evidence="1" type="ORF">DRF65_20850</name>
</gene>